<keyword evidence="5" id="KW-0808">Transferase</keyword>
<dbReference type="PROSITE" id="PS50005">
    <property type="entry name" value="TPR"/>
    <property type="match status" value="2"/>
</dbReference>
<dbReference type="Pfam" id="PF13174">
    <property type="entry name" value="TPR_6"/>
    <property type="match status" value="2"/>
</dbReference>
<feature type="repeat" description="TPR" evidence="8">
    <location>
        <begin position="362"/>
        <end position="395"/>
    </location>
</feature>
<dbReference type="Gene3D" id="1.25.40.10">
    <property type="entry name" value="Tetratricopeptide repeat domain"/>
    <property type="match status" value="3"/>
</dbReference>
<dbReference type="InterPro" id="IPR029044">
    <property type="entry name" value="Nucleotide-diphossugar_trans"/>
</dbReference>
<dbReference type="Gene3D" id="3.40.50.11380">
    <property type="match status" value="1"/>
</dbReference>
<organism evidence="10 11">
    <name type="scientific">Candidatus Methylospira mobilis</name>
    <dbReference type="NCBI Taxonomy" id="1808979"/>
    <lineage>
        <taxon>Bacteria</taxon>
        <taxon>Pseudomonadati</taxon>
        <taxon>Pseudomonadota</taxon>
        <taxon>Gammaproteobacteria</taxon>
        <taxon>Methylococcales</taxon>
        <taxon>Methylococcaceae</taxon>
        <taxon>Candidatus Methylospira</taxon>
    </lineage>
</organism>
<feature type="repeat" description="TPR" evidence="8">
    <location>
        <begin position="294"/>
        <end position="327"/>
    </location>
</feature>
<evidence type="ECO:0000313" key="10">
    <source>
        <dbReference type="EMBL" id="QFY41884.1"/>
    </source>
</evidence>
<dbReference type="OrthoDB" id="255821at2"/>
<gene>
    <name evidence="10" type="ORF">F6R98_03925</name>
</gene>
<dbReference type="PANTHER" id="PTHR44998:SF1">
    <property type="entry name" value="UDP-N-ACETYLGLUCOSAMINE--PEPTIDE N-ACETYLGLUCOSAMINYLTRANSFERASE 110 KDA SUBUNIT"/>
    <property type="match status" value="1"/>
</dbReference>
<dbReference type="SUPFAM" id="SSF53448">
    <property type="entry name" value="Nucleotide-diphospho-sugar transferases"/>
    <property type="match status" value="1"/>
</dbReference>
<dbReference type="InParanoid" id="A0A5Q0BIA2"/>
<keyword evidence="11" id="KW-1185">Reference proteome</keyword>
<dbReference type="KEGG" id="mmob:F6R98_03925"/>
<feature type="domain" description="O-GlcNAc transferase C-terminal" evidence="9">
    <location>
        <begin position="510"/>
        <end position="667"/>
    </location>
</feature>
<evidence type="ECO:0000256" key="6">
    <source>
        <dbReference type="ARBA" id="ARBA00022737"/>
    </source>
</evidence>
<feature type="domain" description="O-GlcNAc transferase C-terminal" evidence="9">
    <location>
        <begin position="675"/>
        <end position="859"/>
    </location>
</feature>
<dbReference type="SUPFAM" id="SSF48452">
    <property type="entry name" value="TPR-like"/>
    <property type="match status" value="1"/>
</dbReference>
<comment type="pathway">
    <text evidence="1">Protein modification; protein glycosylation.</text>
</comment>
<evidence type="ECO:0000256" key="7">
    <source>
        <dbReference type="ARBA" id="ARBA00022803"/>
    </source>
</evidence>
<keyword evidence="7 8" id="KW-0802">TPR repeat</keyword>
<dbReference type="EC" id="2.4.1.255" evidence="3"/>
<accession>A0A5Q0BIA2</accession>
<evidence type="ECO:0000256" key="8">
    <source>
        <dbReference type="PROSITE-ProRule" id="PRU00339"/>
    </source>
</evidence>
<dbReference type="Proteomes" id="UP000325755">
    <property type="component" value="Chromosome"/>
</dbReference>
<dbReference type="EMBL" id="CP044205">
    <property type="protein sequence ID" value="QFY41884.1"/>
    <property type="molecule type" value="Genomic_DNA"/>
</dbReference>
<evidence type="ECO:0000256" key="3">
    <source>
        <dbReference type="ARBA" id="ARBA00011970"/>
    </source>
</evidence>
<dbReference type="Gene3D" id="3.40.50.2000">
    <property type="entry name" value="Glycogen Phosphorylase B"/>
    <property type="match status" value="1"/>
</dbReference>
<protein>
    <recommendedName>
        <fullName evidence="3">protein O-GlcNAc transferase</fullName>
        <ecNumber evidence="3">2.4.1.255</ecNumber>
    </recommendedName>
</protein>
<dbReference type="GO" id="GO:0097363">
    <property type="term" value="F:protein O-acetylglucosaminyltransferase activity"/>
    <property type="evidence" value="ECO:0007669"/>
    <property type="project" value="UniProtKB-EC"/>
</dbReference>
<dbReference type="SMART" id="SM00028">
    <property type="entry name" value="TPR"/>
    <property type="match status" value="5"/>
</dbReference>
<reference evidence="10 11" key="1">
    <citation type="submission" date="2019-09" db="EMBL/GenBank/DDBJ databases">
        <title>Ecophysiology of the spiral-shaped methanotroph Methylospira mobilis as revealed by the complete genome sequence.</title>
        <authorList>
            <person name="Oshkin I.Y."/>
            <person name="Dedysh S.N."/>
            <person name="Miroshnikov K."/>
            <person name="Danilova O.V."/>
            <person name="Hakobyan A."/>
            <person name="Liesack W."/>
        </authorList>
    </citation>
    <scope>NUCLEOTIDE SEQUENCE [LARGE SCALE GENOMIC DNA]</scope>
    <source>
        <strain evidence="10 11">Shm1</strain>
    </source>
</reference>
<dbReference type="AlphaFoldDB" id="A0A5Q0BIA2"/>
<evidence type="ECO:0000313" key="11">
    <source>
        <dbReference type="Proteomes" id="UP000325755"/>
    </source>
</evidence>
<dbReference type="Pfam" id="PF13432">
    <property type="entry name" value="TPR_16"/>
    <property type="match status" value="1"/>
</dbReference>
<dbReference type="Pfam" id="PF13844">
    <property type="entry name" value="Glyco_transf_41"/>
    <property type="match status" value="2"/>
</dbReference>
<dbReference type="InterPro" id="IPR019734">
    <property type="entry name" value="TPR_rpt"/>
</dbReference>
<dbReference type="Gene3D" id="3.90.550.10">
    <property type="entry name" value="Spore Coat Polysaccharide Biosynthesis Protein SpsA, Chain A"/>
    <property type="match status" value="1"/>
</dbReference>
<sequence length="889" mass="100573">MHCAVIIPVDPENTQPADEAAYSVQFAAETGCGPFDNIFIIRISVAADDLRGRAAAYGQAIRQAGENGIQWLFFLDRGDIVHPCAFQSVLAAIERHDAIFGLLSEQDMSGQGVIQEPVQVRAMSRFEDLLCNDPDLTLQCGHLLRSEVALMSDMAESIAGGEDLVYYLRLWSRFRCCKLDKTLNVRRVRASRERQDAHTVDEIGGRHRQLLDSCALLLAGSGGAVKVPDTEVLFRQIQRMQQQGYASLPEALFLLVLQYDALPYNRAYALNQLKRQNEAFEYLRQVLADNPLSVPAWSLMGTLLQEIGYHQEALNCFERGLALEPDSPELLFNRSVSLRKLKRYEEALQSCDQALALRTDFVSALYIRGAIFNDIGRQDKALESFSRVLKLNPDSEMAAKALHDSGMALRFRGLLKDALKCYERELTLKTRYCLYTKGERLYCRQLMCDWLDFEAIGTNILQDIDAGAPVSTPMAIFALPSTRRQQRRCAEMYRASFGKRETAEAMPGYRHDKIRIGYFSADFYSHPVAYLTAELFELHDRARFEVIAFSLGPLSQDSIRRRLERGFDRFIDVRGQSDQEISELAHALEIDMAIDLSGYSQDARPGLFARRMAPVQAHYLGFAGTMGDNFMDYLIADPVVVAEDHLPDYAEKIVFLPDSFMVSDRQRQIDPRPFTRAEAGLPENVFVYCAFNNPNKITPQVFEIWMSILREVENSVLWLSARNEWCVPNLRQEAARRGVCADRLIFAPRMEESARHLARQRAADLFLDTLYYGAHTTANDALWAGLPVLTCLGETFAGRVAASLLSAIDLPELIANTQEAYRLRAIELARDPEQLNTIKNKLAMNRATAPLFDTPRFTRYLEAAYIEMWRRQQMGLAPDHIHVQAMGAV</sequence>
<dbReference type="InterPro" id="IPR011990">
    <property type="entry name" value="TPR-like_helical_dom_sf"/>
</dbReference>
<dbReference type="RefSeq" id="WP_153247868.1">
    <property type="nucleotide sequence ID" value="NZ_CP044205.1"/>
</dbReference>
<comment type="similarity">
    <text evidence="2">Belongs to the glycosyltransferase 41 family. O-GlcNAc transferase subfamily.</text>
</comment>
<evidence type="ECO:0000256" key="4">
    <source>
        <dbReference type="ARBA" id="ARBA00022676"/>
    </source>
</evidence>
<evidence type="ECO:0000259" key="9">
    <source>
        <dbReference type="Pfam" id="PF13844"/>
    </source>
</evidence>
<evidence type="ECO:0000256" key="1">
    <source>
        <dbReference type="ARBA" id="ARBA00004922"/>
    </source>
</evidence>
<evidence type="ECO:0000256" key="5">
    <source>
        <dbReference type="ARBA" id="ARBA00022679"/>
    </source>
</evidence>
<dbReference type="PROSITE" id="PS50293">
    <property type="entry name" value="TPR_REGION"/>
    <property type="match status" value="1"/>
</dbReference>
<name>A0A5Q0BIA2_9GAMM</name>
<dbReference type="InterPro" id="IPR029489">
    <property type="entry name" value="OGT/SEC/SPY_C"/>
</dbReference>
<dbReference type="PANTHER" id="PTHR44998">
    <property type="match status" value="1"/>
</dbReference>
<evidence type="ECO:0000256" key="2">
    <source>
        <dbReference type="ARBA" id="ARBA00005386"/>
    </source>
</evidence>
<keyword evidence="6" id="KW-0677">Repeat</keyword>
<proteinExistence type="inferred from homology"/>
<keyword evidence="4" id="KW-0328">Glycosyltransferase</keyword>